<dbReference type="EMBL" id="QUMU01000022">
    <property type="protein sequence ID" value="REG20411.1"/>
    <property type="molecule type" value="Genomic_DNA"/>
</dbReference>
<dbReference type="Proteomes" id="UP000035579">
    <property type="component" value="Chromosome"/>
</dbReference>
<organism evidence="3 5">
    <name type="scientific">Archangium gephyra</name>
    <dbReference type="NCBI Taxonomy" id="48"/>
    <lineage>
        <taxon>Bacteria</taxon>
        <taxon>Pseudomonadati</taxon>
        <taxon>Myxococcota</taxon>
        <taxon>Myxococcia</taxon>
        <taxon>Myxococcales</taxon>
        <taxon>Cystobacterineae</taxon>
        <taxon>Archangiaceae</taxon>
        <taxon>Archangium</taxon>
    </lineage>
</organism>
<dbReference type="EMBL" id="CP011509">
    <property type="protein sequence ID" value="AKI98490.1"/>
    <property type="molecule type" value="Genomic_DNA"/>
</dbReference>
<evidence type="ECO:0000313" key="6">
    <source>
        <dbReference type="Proteomes" id="UP000256345"/>
    </source>
</evidence>
<dbReference type="SUPFAM" id="SSF56601">
    <property type="entry name" value="beta-lactamase/transpeptidase-like"/>
    <property type="match status" value="1"/>
</dbReference>
<dbReference type="Gene3D" id="3.40.710.10">
    <property type="entry name" value="DD-peptidase/beta-lactamase superfamily"/>
    <property type="match status" value="1"/>
</dbReference>
<dbReference type="InterPro" id="IPR050789">
    <property type="entry name" value="Diverse_Enzym_Activities"/>
</dbReference>
<dbReference type="InterPro" id="IPR001466">
    <property type="entry name" value="Beta-lactam-related"/>
</dbReference>
<evidence type="ECO:0000313" key="5">
    <source>
        <dbReference type="Proteomes" id="UP000035579"/>
    </source>
</evidence>
<reference evidence="3 5" key="1">
    <citation type="submission" date="2015-05" db="EMBL/GenBank/DDBJ databases">
        <title>Genome assembly of Archangium gephyra DSM 2261.</title>
        <authorList>
            <person name="Sharma G."/>
            <person name="Subramanian S."/>
        </authorList>
    </citation>
    <scope>NUCLEOTIDE SEQUENCE [LARGE SCALE GENOMIC DNA]</scope>
    <source>
        <strain evidence="3 5">DSM 2261</strain>
    </source>
</reference>
<dbReference type="KEGG" id="age:AA314_00117"/>
<evidence type="ECO:0000313" key="3">
    <source>
        <dbReference type="EMBL" id="AKI98490.1"/>
    </source>
</evidence>
<reference evidence="4 6" key="2">
    <citation type="submission" date="2018-08" db="EMBL/GenBank/DDBJ databases">
        <title>Genomic Encyclopedia of Archaeal and Bacterial Type Strains, Phase II (KMG-II): from individual species to whole genera.</title>
        <authorList>
            <person name="Goeker M."/>
        </authorList>
    </citation>
    <scope>NUCLEOTIDE SEQUENCE [LARGE SCALE GENOMIC DNA]</scope>
    <source>
        <strain evidence="4 6">DSM 2261</strain>
    </source>
</reference>
<evidence type="ECO:0000313" key="4">
    <source>
        <dbReference type="EMBL" id="REG20411.1"/>
    </source>
</evidence>
<dbReference type="Proteomes" id="UP000256345">
    <property type="component" value="Unassembled WGS sequence"/>
</dbReference>
<dbReference type="InterPro" id="IPR012338">
    <property type="entry name" value="Beta-lactam/transpept-like"/>
</dbReference>
<evidence type="ECO:0000259" key="2">
    <source>
        <dbReference type="Pfam" id="PF00144"/>
    </source>
</evidence>
<dbReference type="PANTHER" id="PTHR43283:SF7">
    <property type="entry name" value="BETA-LACTAMASE-RELATED DOMAIN-CONTAINING PROTEIN"/>
    <property type="match status" value="1"/>
</dbReference>
<feature type="domain" description="Beta-lactamase-related" evidence="2">
    <location>
        <begin position="65"/>
        <end position="362"/>
    </location>
</feature>
<evidence type="ECO:0000256" key="1">
    <source>
        <dbReference type="SAM" id="SignalP"/>
    </source>
</evidence>
<name>A0AAC8Q044_9BACT</name>
<keyword evidence="6" id="KW-1185">Reference proteome</keyword>
<dbReference type="RefSeq" id="WP_053065957.1">
    <property type="nucleotide sequence ID" value="NZ_CP011509.1"/>
</dbReference>
<dbReference type="Pfam" id="PF00144">
    <property type="entry name" value="Beta-lactamase"/>
    <property type="match status" value="1"/>
</dbReference>
<feature type="chain" id="PRO_5042009070" evidence="1">
    <location>
        <begin position="19"/>
        <end position="382"/>
    </location>
</feature>
<sequence>MSPLFLATALVLAQPARAADCPTPATPWPTEEWPDGRAEVAAARAAQIRALEDYAFTLQGKDEERKGLRTDGVVIIHRGRVVYERYGRGFDASKRHLAWSMSKSVTSALVGIAVKRGSLNLDDSICEYVKASRQDNCAITVQNLLEFASGLDWREDYENGGTYQTSSVLAMLYGEGRRDMVSFITAHERSDAPGTSWRYSSGDATLLAGVLDAALKPTLGKDWPWVLLLDKLGMKSATWERDGKGVVVGSSYLHATPRDLAKFGYFYLHDGCWAGERVLPEDWVTKSTAVSKPIQLKSYERGRDDVQGWQWWLNRPIPGVQTELPFPSVPEGAYAARGHWGQSISIIPSKELIVVRTADDRDGSFSLDTFLKLALAVVEELP</sequence>
<keyword evidence="1" id="KW-0732">Signal</keyword>
<protein>
    <submittedName>
        <fullName evidence="3">Beta-lactamase class C and other penicillin binding protein</fullName>
    </submittedName>
    <submittedName>
        <fullName evidence="4">CubicO group peptidase (Beta-lactamase class C family)</fullName>
    </submittedName>
</protein>
<gene>
    <name evidence="3" type="ORF">AA314_00117</name>
    <name evidence="4" type="ORF">ATI61_122111</name>
</gene>
<dbReference type="PANTHER" id="PTHR43283">
    <property type="entry name" value="BETA-LACTAMASE-RELATED"/>
    <property type="match status" value="1"/>
</dbReference>
<feature type="signal peptide" evidence="1">
    <location>
        <begin position="1"/>
        <end position="18"/>
    </location>
</feature>
<dbReference type="AlphaFoldDB" id="A0AAC8Q044"/>
<proteinExistence type="predicted"/>
<accession>A0AAC8Q044</accession>